<keyword evidence="1" id="KW-0472">Membrane</keyword>
<dbReference type="KEGG" id="mcn:Mcup_1628"/>
<name>F4FZW9_METCR</name>
<accession>F4FZW9</accession>
<dbReference type="Proteomes" id="UP000007812">
    <property type="component" value="Chromosome"/>
</dbReference>
<keyword evidence="1" id="KW-1133">Transmembrane helix</keyword>
<feature type="transmembrane region" description="Helical" evidence="1">
    <location>
        <begin position="26"/>
        <end position="49"/>
    </location>
</feature>
<keyword evidence="1" id="KW-0812">Transmembrane</keyword>
<dbReference type="STRING" id="1006006.Mcup_1628"/>
<feature type="transmembrane region" description="Helical" evidence="1">
    <location>
        <begin position="83"/>
        <end position="103"/>
    </location>
</feature>
<dbReference type="PATRIC" id="fig|1006006.8.peg.1629"/>
<organism evidence="2 3">
    <name type="scientific">Metallosphaera cuprina (strain Ar-4)</name>
    <dbReference type="NCBI Taxonomy" id="1006006"/>
    <lineage>
        <taxon>Archaea</taxon>
        <taxon>Thermoproteota</taxon>
        <taxon>Thermoprotei</taxon>
        <taxon>Sulfolobales</taxon>
        <taxon>Sulfolobaceae</taxon>
        <taxon>Metallosphaera</taxon>
    </lineage>
</organism>
<dbReference type="AlphaFoldDB" id="F4FZW9"/>
<dbReference type="EMBL" id="CP002656">
    <property type="protein sequence ID" value="AEB95731.1"/>
    <property type="molecule type" value="Genomic_DNA"/>
</dbReference>
<evidence type="ECO:0000313" key="2">
    <source>
        <dbReference type="EMBL" id="AEB95731.1"/>
    </source>
</evidence>
<evidence type="ECO:0000256" key="1">
    <source>
        <dbReference type="SAM" id="Phobius"/>
    </source>
</evidence>
<proteinExistence type="predicted"/>
<dbReference type="eggNOG" id="arCOG03868">
    <property type="taxonomic scope" value="Archaea"/>
</dbReference>
<protein>
    <submittedName>
        <fullName evidence="2">Uncharacterized protein</fullName>
    </submittedName>
</protein>
<sequence>MIVWAILHFFLSTSLLKRLPIVGEFFIVDSVLMIIGGIILIVGVTSLYIPTLVLNWANYLLLTESRIYPAPVLGIPLPAINQYVIGSFILDIIIIIVTTVVYVTKR</sequence>
<gene>
    <name evidence="2" type="ordered locus">Mcup_1628</name>
</gene>
<keyword evidence="3" id="KW-1185">Reference proteome</keyword>
<reference evidence="2 3" key="1">
    <citation type="journal article" date="2011" name="J. Bacteriol.">
        <title>Complete genome sequence of Metallosphaera cuprina, a metal sulfide-oxidizing archaeon from a hot spring.</title>
        <authorList>
            <person name="Liu L.J."/>
            <person name="You X.Y."/>
            <person name="Zheng H."/>
            <person name="Wang S."/>
            <person name="Jiang C.Y."/>
            <person name="Liu S.J."/>
        </authorList>
    </citation>
    <scope>NUCLEOTIDE SEQUENCE [LARGE SCALE GENOMIC DNA]</scope>
    <source>
        <strain evidence="2 3">Ar-4</strain>
    </source>
</reference>
<evidence type="ECO:0000313" key="3">
    <source>
        <dbReference type="Proteomes" id="UP000007812"/>
    </source>
</evidence>
<dbReference type="HOGENOM" id="CLU_161777_0_0_2"/>